<dbReference type="NCBIfam" id="TIGR01179">
    <property type="entry name" value="galE"/>
    <property type="match status" value="1"/>
</dbReference>
<evidence type="ECO:0000256" key="6">
    <source>
        <dbReference type="ARBA" id="ARBA00018569"/>
    </source>
</evidence>
<dbReference type="SUPFAM" id="SSF51735">
    <property type="entry name" value="NAD(P)-binding Rossmann-fold domains"/>
    <property type="match status" value="1"/>
</dbReference>
<evidence type="ECO:0000256" key="9">
    <source>
        <dbReference type="ARBA" id="ARBA00023277"/>
    </source>
</evidence>
<dbReference type="PANTHER" id="PTHR43725">
    <property type="entry name" value="UDP-GLUCOSE 4-EPIMERASE"/>
    <property type="match status" value="1"/>
</dbReference>
<gene>
    <name evidence="12" type="ORF">GGR24_000152</name>
</gene>
<dbReference type="InterPro" id="IPR036291">
    <property type="entry name" value="NAD(P)-bd_dom_sf"/>
</dbReference>
<comment type="catalytic activity">
    <reaction evidence="1 10">
        <text>UDP-alpha-D-glucose = UDP-alpha-D-galactose</text>
        <dbReference type="Rhea" id="RHEA:22168"/>
        <dbReference type="ChEBI" id="CHEBI:58885"/>
        <dbReference type="ChEBI" id="CHEBI:66914"/>
        <dbReference type="EC" id="5.1.3.2"/>
    </reaction>
</comment>
<dbReference type="GO" id="GO:0003978">
    <property type="term" value="F:UDP-glucose 4-epimerase activity"/>
    <property type="evidence" value="ECO:0007669"/>
    <property type="project" value="UniProtKB-UniRule"/>
</dbReference>
<dbReference type="CDD" id="cd05247">
    <property type="entry name" value="UDP_G4E_1_SDR_e"/>
    <property type="match status" value="1"/>
</dbReference>
<evidence type="ECO:0000256" key="5">
    <source>
        <dbReference type="ARBA" id="ARBA00013189"/>
    </source>
</evidence>
<keyword evidence="7 10" id="KW-0520">NAD</keyword>
<evidence type="ECO:0000259" key="11">
    <source>
        <dbReference type="Pfam" id="PF01370"/>
    </source>
</evidence>
<comment type="pathway">
    <text evidence="3 10">Carbohydrate metabolism; galactose metabolism.</text>
</comment>
<dbReference type="AlphaFoldDB" id="A0A7W6D3J4"/>
<organism evidence="12 13">
    <name type="scientific">Hansschlegelia beijingensis</name>
    <dbReference type="NCBI Taxonomy" id="1133344"/>
    <lineage>
        <taxon>Bacteria</taxon>
        <taxon>Pseudomonadati</taxon>
        <taxon>Pseudomonadota</taxon>
        <taxon>Alphaproteobacteria</taxon>
        <taxon>Hyphomicrobiales</taxon>
        <taxon>Methylopilaceae</taxon>
        <taxon>Hansschlegelia</taxon>
    </lineage>
</organism>
<dbReference type="Gene3D" id="3.90.25.10">
    <property type="entry name" value="UDP-galactose 4-epimerase, domain 1"/>
    <property type="match status" value="1"/>
</dbReference>
<evidence type="ECO:0000256" key="10">
    <source>
        <dbReference type="RuleBase" id="RU366046"/>
    </source>
</evidence>
<reference evidence="12 13" key="1">
    <citation type="submission" date="2020-08" db="EMBL/GenBank/DDBJ databases">
        <title>Genomic Encyclopedia of Type Strains, Phase IV (KMG-IV): sequencing the most valuable type-strain genomes for metagenomic binning, comparative biology and taxonomic classification.</title>
        <authorList>
            <person name="Goeker M."/>
        </authorList>
    </citation>
    <scope>NUCLEOTIDE SEQUENCE [LARGE SCALE GENOMIC DNA]</scope>
    <source>
        <strain evidence="12 13">DSM 25481</strain>
    </source>
</reference>
<evidence type="ECO:0000256" key="2">
    <source>
        <dbReference type="ARBA" id="ARBA00001911"/>
    </source>
</evidence>
<dbReference type="Proteomes" id="UP000528964">
    <property type="component" value="Unassembled WGS sequence"/>
</dbReference>
<dbReference type="UniPathway" id="UPA00214"/>
<comment type="similarity">
    <text evidence="4 10">Belongs to the NAD(P)-dependent epimerase/dehydratase family.</text>
</comment>
<keyword evidence="9 10" id="KW-0119">Carbohydrate metabolism</keyword>
<name>A0A7W6D3J4_9HYPH</name>
<evidence type="ECO:0000256" key="8">
    <source>
        <dbReference type="ARBA" id="ARBA00023235"/>
    </source>
</evidence>
<dbReference type="InterPro" id="IPR001509">
    <property type="entry name" value="Epimerase_deHydtase"/>
</dbReference>
<dbReference type="PANTHER" id="PTHR43725:SF53">
    <property type="entry name" value="UDP-ARABINOSE 4-EPIMERASE 1"/>
    <property type="match status" value="1"/>
</dbReference>
<sequence>MTVLVTGGAGYIGSHMVLALSDARRPVVVLDDLSTGSRAAVPSTVPLVQGCCGDEGLLDDVIRDHGVTAIVHFAGSIVVPDSVTDPLGYYLNNTVRSRALIAAAVRGGVKSFVFSSTAAVYGEGAAEPLRETAALDPVSPYGASKLMTERMLSDASRAHGFAYAALRYFNVAGADPAGRAGQSTPRATHLIKVAAEAVTGKRDRLQIFGDDYPTPDGTCVRDYIHVSDLAKAHVLALDHLARTGENLVANCGYGRGASVLEVIESVKRVSGVDFPVERAPRRPGDPALLVADPARARTTLGWRPDYDDLDTIVGHALAWERKIAARAAAE</sequence>
<keyword evidence="13" id="KW-1185">Reference proteome</keyword>
<comment type="subunit">
    <text evidence="10">Homodimer.</text>
</comment>
<evidence type="ECO:0000256" key="3">
    <source>
        <dbReference type="ARBA" id="ARBA00004947"/>
    </source>
</evidence>
<dbReference type="EC" id="5.1.3.2" evidence="5 10"/>
<evidence type="ECO:0000256" key="4">
    <source>
        <dbReference type="ARBA" id="ARBA00007637"/>
    </source>
</evidence>
<dbReference type="RefSeq" id="WP_183393393.1">
    <property type="nucleotide sequence ID" value="NZ_JACIDR010000001.1"/>
</dbReference>
<accession>A0A7W6D3J4</accession>
<proteinExistence type="inferred from homology"/>
<evidence type="ECO:0000313" key="13">
    <source>
        <dbReference type="Proteomes" id="UP000528964"/>
    </source>
</evidence>
<dbReference type="Gene3D" id="3.40.50.720">
    <property type="entry name" value="NAD(P)-binding Rossmann-like Domain"/>
    <property type="match status" value="1"/>
</dbReference>
<evidence type="ECO:0000256" key="1">
    <source>
        <dbReference type="ARBA" id="ARBA00000083"/>
    </source>
</evidence>
<dbReference type="InterPro" id="IPR005886">
    <property type="entry name" value="UDP_G4E"/>
</dbReference>
<evidence type="ECO:0000256" key="7">
    <source>
        <dbReference type="ARBA" id="ARBA00023027"/>
    </source>
</evidence>
<dbReference type="EMBL" id="JACIDR010000001">
    <property type="protein sequence ID" value="MBB3971519.1"/>
    <property type="molecule type" value="Genomic_DNA"/>
</dbReference>
<protein>
    <recommendedName>
        <fullName evidence="6 10">UDP-glucose 4-epimerase</fullName>
        <ecNumber evidence="5 10">5.1.3.2</ecNumber>
    </recommendedName>
</protein>
<comment type="caution">
    <text evidence="12">The sequence shown here is derived from an EMBL/GenBank/DDBJ whole genome shotgun (WGS) entry which is preliminary data.</text>
</comment>
<comment type="cofactor">
    <cofactor evidence="2 10">
        <name>NAD(+)</name>
        <dbReference type="ChEBI" id="CHEBI:57540"/>
    </cofactor>
</comment>
<keyword evidence="8 10" id="KW-0413">Isomerase</keyword>
<feature type="domain" description="NAD-dependent epimerase/dehydratase" evidence="11">
    <location>
        <begin position="3"/>
        <end position="252"/>
    </location>
</feature>
<dbReference type="GO" id="GO:0033499">
    <property type="term" value="P:galactose catabolic process via UDP-galactose, Leloir pathway"/>
    <property type="evidence" value="ECO:0007669"/>
    <property type="project" value="TreeGrafter"/>
</dbReference>
<dbReference type="Pfam" id="PF01370">
    <property type="entry name" value="Epimerase"/>
    <property type="match status" value="1"/>
</dbReference>
<evidence type="ECO:0000313" key="12">
    <source>
        <dbReference type="EMBL" id="MBB3971519.1"/>
    </source>
</evidence>